<reference evidence="2 3" key="1">
    <citation type="submission" date="2018-08" db="EMBL/GenBank/DDBJ databases">
        <title>Cellulomonas rhizosphaerae sp. nov., a novel actinomycete isolated from soil.</title>
        <authorList>
            <person name="Tian Y."/>
        </authorList>
    </citation>
    <scope>NUCLEOTIDE SEQUENCE [LARGE SCALE GENOMIC DNA]</scope>
    <source>
        <strain evidence="2 3">NEAU-TCZ24</strain>
    </source>
</reference>
<comment type="caution">
    <text evidence="2">The sequence shown here is derived from an EMBL/GenBank/DDBJ whole genome shotgun (WGS) entry which is preliminary data.</text>
</comment>
<accession>A0A413RLT5</accession>
<dbReference type="Proteomes" id="UP000283374">
    <property type="component" value="Unassembled WGS sequence"/>
</dbReference>
<keyword evidence="1" id="KW-1133">Transmembrane helix</keyword>
<evidence type="ECO:0000256" key="1">
    <source>
        <dbReference type="SAM" id="Phobius"/>
    </source>
</evidence>
<protein>
    <submittedName>
        <fullName evidence="2">Uncharacterized protein</fullName>
    </submittedName>
</protein>
<sequence length="66" mass="8297">MMVQRVDRAERVWMFKWLTPLYTVLALTTWWAWLRRGEWEWLAMAIVITLVAAFGWWLLWWARRRD</sequence>
<keyword evidence="3" id="KW-1185">Reference proteome</keyword>
<dbReference type="EMBL" id="QWKP01000190">
    <property type="protein sequence ID" value="RHA40987.1"/>
    <property type="molecule type" value="Genomic_DNA"/>
</dbReference>
<gene>
    <name evidence="2" type="ORF">D1825_09360</name>
</gene>
<feature type="transmembrane region" description="Helical" evidence="1">
    <location>
        <begin position="39"/>
        <end position="62"/>
    </location>
</feature>
<keyword evidence="1" id="KW-0812">Transmembrane</keyword>
<name>A0A413RLT5_9CELL</name>
<organism evidence="2 3">
    <name type="scientific">Cellulomonas rhizosphaerae</name>
    <dbReference type="NCBI Taxonomy" id="2293719"/>
    <lineage>
        <taxon>Bacteria</taxon>
        <taxon>Bacillati</taxon>
        <taxon>Actinomycetota</taxon>
        <taxon>Actinomycetes</taxon>
        <taxon>Micrococcales</taxon>
        <taxon>Cellulomonadaceae</taxon>
        <taxon>Cellulomonas</taxon>
    </lineage>
</organism>
<evidence type="ECO:0000313" key="2">
    <source>
        <dbReference type="EMBL" id="RHA40987.1"/>
    </source>
</evidence>
<keyword evidence="1" id="KW-0472">Membrane</keyword>
<evidence type="ECO:0000313" key="3">
    <source>
        <dbReference type="Proteomes" id="UP000283374"/>
    </source>
</evidence>
<proteinExistence type="predicted"/>
<dbReference type="AlphaFoldDB" id="A0A413RLT5"/>
<feature type="transmembrane region" description="Helical" evidence="1">
    <location>
        <begin position="12"/>
        <end position="33"/>
    </location>
</feature>